<comment type="caution">
    <text evidence="1">The sequence shown here is derived from an EMBL/GenBank/DDBJ whole genome shotgun (WGS) entry which is preliminary data.</text>
</comment>
<protein>
    <submittedName>
        <fullName evidence="1">Uncharacterized protein</fullName>
    </submittedName>
</protein>
<evidence type="ECO:0000313" key="2">
    <source>
        <dbReference type="Proteomes" id="UP000775872"/>
    </source>
</evidence>
<organism evidence="1 2">
    <name type="scientific">Clonostachys solani</name>
    <dbReference type="NCBI Taxonomy" id="160281"/>
    <lineage>
        <taxon>Eukaryota</taxon>
        <taxon>Fungi</taxon>
        <taxon>Dikarya</taxon>
        <taxon>Ascomycota</taxon>
        <taxon>Pezizomycotina</taxon>
        <taxon>Sordariomycetes</taxon>
        <taxon>Hypocreomycetidae</taxon>
        <taxon>Hypocreales</taxon>
        <taxon>Bionectriaceae</taxon>
        <taxon>Clonostachys</taxon>
    </lineage>
</organism>
<gene>
    <name evidence="1" type="ORF">CSOL1703_00005430</name>
</gene>
<accession>A0A9P0ELA5</accession>
<proteinExistence type="predicted"/>
<name>A0A9P0ELA5_9HYPO</name>
<dbReference type="OrthoDB" id="5362512at2759"/>
<sequence>MPLKDRSRGCDIENSSLSSRGWVVQKRFLKIYWELQAEGSKPNAIKPTPRLRVDYQLLIDERIVADPPNGNPAGLLQSAELDIECMVYHCRWMGTQRELLSISHASSDFKLDISDLVRKVDEADKIQGVCIPEFSVHEGYVGGHNKLLVLEPHAKNLSLFLGDNDRVEDTGR</sequence>
<dbReference type="EMBL" id="CABFOC020000045">
    <property type="protein sequence ID" value="CAH0053557.1"/>
    <property type="molecule type" value="Genomic_DNA"/>
</dbReference>
<keyword evidence="2" id="KW-1185">Reference proteome</keyword>
<dbReference type="AlphaFoldDB" id="A0A9P0ELA5"/>
<reference evidence="1" key="1">
    <citation type="submission" date="2021-10" db="EMBL/GenBank/DDBJ databases">
        <authorList>
            <person name="Piombo E."/>
        </authorList>
    </citation>
    <scope>NUCLEOTIDE SEQUENCE</scope>
</reference>
<dbReference type="Proteomes" id="UP000775872">
    <property type="component" value="Unassembled WGS sequence"/>
</dbReference>
<feature type="non-terminal residue" evidence="1">
    <location>
        <position position="172"/>
    </location>
</feature>
<evidence type="ECO:0000313" key="1">
    <source>
        <dbReference type="EMBL" id="CAH0053557.1"/>
    </source>
</evidence>